<dbReference type="PANTHER" id="PTHR14919">
    <property type="entry name" value="KPL2-RELATED"/>
    <property type="match status" value="1"/>
</dbReference>
<protein>
    <recommendedName>
        <fullName evidence="2">Calponin-homology (CH) domain-containing protein</fullName>
    </recommendedName>
</protein>
<dbReference type="PROSITE" id="PS50021">
    <property type="entry name" value="CH"/>
    <property type="match status" value="1"/>
</dbReference>
<feature type="compositionally biased region" description="Polar residues" evidence="1">
    <location>
        <begin position="1025"/>
        <end position="1035"/>
    </location>
</feature>
<dbReference type="Proteomes" id="UP000050795">
    <property type="component" value="Unassembled WGS sequence"/>
</dbReference>
<reference evidence="3" key="1">
    <citation type="submission" date="2022-06" db="EMBL/GenBank/DDBJ databases">
        <authorList>
            <person name="Berger JAMES D."/>
            <person name="Berger JAMES D."/>
        </authorList>
    </citation>
    <scope>NUCLEOTIDE SEQUENCE [LARGE SCALE GENOMIC DNA]</scope>
</reference>
<dbReference type="SUPFAM" id="SSF47576">
    <property type="entry name" value="Calponin-homology domain, CH-domain"/>
    <property type="match status" value="1"/>
</dbReference>
<name>A0AA85JG36_TRIRE</name>
<dbReference type="InterPro" id="IPR052634">
    <property type="entry name" value="Sperm_flagellar-bone_growth"/>
</dbReference>
<evidence type="ECO:0000259" key="2">
    <source>
        <dbReference type="PROSITE" id="PS50021"/>
    </source>
</evidence>
<feature type="compositionally biased region" description="Basic and acidic residues" evidence="1">
    <location>
        <begin position="1543"/>
        <end position="1555"/>
    </location>
</feature>
<keyword evidence="3" id="KW-1185">Reference proteome</keyword>
<dbReference type="InterPro" id="IPR036872">
    <property type="entry name" value="CH_dom_sf"/>
</dbReference>
<feature type="region of interest" description="Disordered" evidence="1">
    <location>
        <begin position="1514"/>
        <end position="1568"/>
    </location>
</feature>
<reference evidence="4" key="2">
    <citation type="submission" date="2023-11" db="UniProtKB">
        <authorList>
            <consortium name="WormBaseParasite"/>
        </authorList>
    </citation>
    <scope>IDENTIFICATION</scope>
</reference>
<evidence type="ECO:0000256" key="1">
    <source>
        <dbReference type="SAM" id="MobiDB-lite"/>
    </source>
</evidence>
<dbReference type="InterPro" id="IPR027417">
    <property type="entry name" value="P-loop_NTPase"/>
</dbReference>
<dbReference type="GO" id="GO:0005737">
    <property type="term" value="C:cytoplasm"/>
    <property type="evidence" value="ECO:0007669"/>
    <property type="project" value="UniProtKB-ARBA"/>
</dbReference>
<dbReference type="SUPFAM" id="SSF52540">
    <property type="entry name" value="P-loop containing nucleoside triphosphate hydrolases"/>
    <property type="match status" value="1"/>
</dbReference>
<feature type="compositionally biased region" description="Polar residues" evidence="1">
    <location>
        <begin position="1371"/>
        <end position="1380"/>
    </location>
</feature>
<feature type="region of interest" description="Disordered" evidence="1">
    <location>
        <begin position="943"/>
        <end position="1134"/>
    </location>
</feature>
<dbReference type="Pfam" id="PF06294">
    <property type="entry name" value="CH_2"/>
    <property type="match status" value="1"/>
</dbReference>
<dbReference type="PANTHER" id="PTHR14919:SF0">
    <property type="entry name" value="SPERM FLAGELLAR PROTEIN 2"/>
    <property type="match status" value="1"/>
</dbReference>
<proteinExistence type="predicted"/>
<feature type="region of interest" description="Disordered" evidence="1">
    <location>
        <begin position="246"/>
        <end position="272"/>
    </location>
</feature>
<feature type="compositionally biased region" description="Polar residues" evidence="1">
    <location>
        <begin position="1427"/>
        <end position="1437"/>
    </location>
</feature>
<feature type="compositionally biased region" description="Low complexity" evidence="1">
    <location>
        <begin position="1350"/>
        <end position="1365"/>
    </location>
</feature>
<feature type="compositionally biased region" description="Basic and acidic residues" evidence="1">
    <location>
        <begin position="1063"/>
        <end position="1080"/>
    </location>
</feature>
<accession>A0AA85JG36</accession>
<dbReference type="WBParaSite" id="TREG1_18490.4">
    <property type="protein sequence ID" value="TREG1_18490.4"/>
    <property type="gene ID" value="TREG1_18490"/>
</dbReference>
<dbReference type="Gene3D" id="1.10.418.10">
    <property type="entry name" value="Calponin-like domain"/>
    <property type="match status" value="1"/>
</dbReference>
<feature type="compositionally biased region" description="Basic and acidic residues" evidence="1">
    <location>
        <begin position="1514"/>
        <end position="1530"/>
    </location>
</feature>
<feature type="compositionally biased region" description="Basic and acidic residues" evidence="1">
    <location>
        <begin position="1036"/>
        <end position="1055"/>
    </location>
</feature>
<dbReference type="Gene3D" id="3.40.50.300">
    <property type="entry name" value="P-loop containing nucleotide triphosphate hydrolases"/>
    <property type="match status" value="1"/>
</dbReference>
<feature type="region of interest" description="Disordered" evidence="1">
    <location>
        <begin position="818"/>
        <end position="849"/>
    </location>
</feature>
<feature type="compositionally biased region" description="Basic and acidic residues" evidence="1">
    <location>
        <begin position="981"/>
        <end position="1005"/>
    </location>
</feature>
<dbReference type="InterPro" id="IPR054517">
    <property type="entry name" value="SPEF2_D5"/>
</dbReference>
<organism evidence="3 4">
    <name type="scientific">Trichobilharzia regenti</name>
    <name type="common">Nasal bird schistosome</name>
    <dbReference type="NCBI Taxonomy" id="157069"/>
    <lineage>
        <taxon>Eukaryota</taxon>
        <taxon>Metazoa</taxon>
        <taxon>Spiralia</taxon>
        <taxon>Lophotrochozoa</taxon>
        <taxon>Platyhelminthes</taxon>
        <taxon>Trematoda</taxon>
        <taxon>Digenea</taxon>
        <taxon>Strigeidida</taxon>
        <taxon>Schistosomatoidea</taxon>
        <taxon>Schistosomatidae</taxon>
        <taxon>Trichobilharzia</taxon>
    </lineage>
</organism>
<feature type="region of interest" description="Disordered" evidence="1">
    <location>
        <begin position="1427"/>
        <end position="1448"/>
    </location>
</feature>
<evidence type="ECO:0000313" key="4">
    <source>
        <dbReference type="WBParaSite" id="TREG1_18490.4"/>
    </source>
</evidence>
<feature type="region of interest" description="Disordered" evidence="1">
    <location>
        <begin position="1331"/>
        <end position="1384"/>
    </location>
</feature>
<feature type="domain" description="Calponin-homology (CH)" evidence="2">
    <location>
        <begin position="1"/>
        <end position="101"/>
    </location>
</feature>
<dbReference type="Pfam" id="PF00406">
    <property type="entry name" value="ADK"/>
    <property type="match status" value="1"/>
</dbReference>
<feature type="compositionally biased region" description="Basic and acidic residues" evidence="1">
    <location>
        <begin position="825"/>
        <end position="838"/>
    </location>
</feature>
<sequence>MTSIINSWVSEELDLQGQSVEKAFRTGYLLGKLLHHHNKFQKLHMLKNSSSSAAVIQNFTVLQSVLQDLGINIDANMTHDIITEKPGSIQKILYQIYVMLNGTNSCFYHDSANFCHYDHSQLNTLRNLSYKHQLKQLMQRQSDISLAQILSRFERQKQINERQMRKADLEALLEKDALIQKHRSSRLQRSYDLRAIQSELMAKLEANIINLPRSIGKKIQPESVNTQKLTNKSSISLRELDEFDSRYSSRERNNNNTLNLKDKTNEPLDSNSKLETMNTLAGDLYKTATNYMKQIHEKVQEEKSAVCERQKRRRRVIMDILEAHHIQQEEIRSLQMMRRFSRQSHLESRISVQLGQIKQEKLNLLENRLERERQYEARRELEFQLAMDRERETAIQQKEEEKEKIAVLKQFWEEQKAERRQAAYKRHYDFIQNNIIPLLLQFAMNVAEYRTYTGKLIPLRLFRQWKIEFLHGLLLDDSLPKPKHTEDPVEEELTNQADQLELVPSQVFEEQQALLDDCDLDEYQNLVGDWDLTKIGTVHMKSLPSELTPHIQGQPVEWIDFHDELKSSELKLPNDICLLKSNPVLEWIIKRLCKINYPATPEPIESCLPQFPIKMALLGKPLSGKTTIIHELEKNHRCVGINPLQLIKEALKAYENKETEECFGETTDVLNLEESKPMPSSTLSSRAKLGEIIWNELKSGKEVPDSLIVDLIYEKIMILQPTTGFILDGFPATYNQAKLLEEKLTTCKSENNTPSDNSSTRPKLEDIQRSKGLDCVLLIDISDEIVLKRLAHTTLTKVDSNLPSTLMTLDAQEDIKTNPVSFHSDPAENDSHGAKDMADPQNSKTQPDSFNYSLTLQETEGNITERLIGFIQSWPKLYKFYHNKLSNLCVVNLTDLLVNSTYTHDFTENSSQGEIDYDPETDHESTKLAVYLEIERQIELLIEQKEKDRTKTPGTPANIDENEDIESRRTLLPSSTSEKVGSVKDDKKLDLNSDNKEDENMKVTKENTGSSPPFERPMTAKISPSAKNSRNSRQSDASKREKSAESHRKSAERRSPSTGNTSKHNDSKGKRINSGDHNKQVESLNRTKSRSRSSSEKKQSKKMKSKPNDSPQLVKPPDEDPTPRPKLPQPGDENYRFVDIPIIQETAQTLLKLWDSTQNIYQRNLKSIFRQIRLLDTNVIPYMYYIKQQFYNYLYRPDSKQHFVNQFISAFNALPNDMRADRETKADLHCRTDDLRDTLYEIIDESKQANENHLENLLDIPGWFTDKEKLLVNLYLSLFQVELTQFQEHAQLIKDYYNAMEAKPQTVEGEPIQSLAGTVDASHMEYTRIPLLKLPDDQSENNDNSDLRKSASTRQNSSRSSSNKGSKSKLTDSGNNSLSRYPTPIDSKFQNLPIEFRSQINLLNYNSSLQEVFASFSKSGFASATQNTALQPNQKGTKPTGAGKSNPAQEKICLSNPTNLLLDKTTSPSDPPLQFLYNVCLSVIQLVANQVQAERNLRASEAVLDGYTMESAIKPKDSKVNKPGSGDKSKGGQARKGPRKSIASKEKAFKSDEHSATPAELTDEEQRAREVRQHIREECIAALEREAAKTAFRLTLIRAQGTAIISDLQQKILQLRQFMTDCIGIKTLKEHDAVNGLLEVIRYTIEKEQKLPERMILDGEQFYIDETCITSLTYDDFSMMEKFRISSPIPKKLKESEPQYFSLVQLKYLLNELLALADSGFIDVPSFKAMVKPIVTERIAELTGSCSNDMSNELLECFVHQYSSLFESDFIKNPLLLDNNNEVINVSTKDKRQVYYVDWRQFLLAATQPAITHHNSTLITQSSLVILSQRLMELDQSVQHESLLTVNVTRAQFQFASFKWFPTGVKHYEELHDFLFGIFAKSAEANSQAGQRTESKSNSQCEVKPSLEETTDCSDLMLYISLLVVKSPYIGFLRCLSSLLGRHVPYISVHGLLTVDQPNIEREGVPERCPDEPITKEVLEKVFSFGLVKTCQSRNNFLQEPQVLDASEPGTFLISDKLRDIYSSLEITGRMPTLYNLLHNADFQNLLLNSLSRFNGIPQFSEPWPLILSSSAV</sequence>
<dbReference type="Pfam" id="PF22946">
    <property type="entry name" value="SPEF2_D5"/>
    <property type="match status" value="1"/>
</dbReference>
<dbReference type="InterPro" id="IPR010441">
    <property type="entry name" value="CH_2"/>
</dbReference>
<feature type="compositionally biased region" description="Polar residues" evidence="1">
    <location>
        <begin position="840"/>
        <end position="849"/>
    </location>
</feature>
<dbReference type="InterPro" id="IPR001715">
    <property type="entry name" value="CH_dom"/>
</dbReference>
<evidence type="ECO:0000313" key="3">
    <source>
        <dbReference type="Proteomes" id="UP000050795"/>
    </source>
</evidence>